<name>A0ACB9EJW7_ARCLA</name>
<proteinExistence type="predicted"/>
<reference evidence="2" key="1">
    <citation type="journal article" date="2022" name="Mol. Ecol. Resour.">
        <title>The genomes of chicory, endive, great burdock and yacon provide insights into Asteraceae palaeo-polyploidization history and plant inulin production.</title>
        <authorList>
            <person name="Fan W."/>
            <person name="Wang S."/>
            <person name="Wang H."/>
            <person name="Wang A."/>
            <person name="Jiang F."/>
            <person name="Liu H."/>
            <person name="Zhao H."/>
            <person name="Xu D."/>
            <person name="Zhang Y."/>
        </authorList>
    </citation>
    <scope>NUCLEOTIDE SEQUENCE [LARGE SCALE GENOMIC DNA]</scope>
    <source>
        <strain evidence="2">cv. Niubang</strain>
    </source>
</reference>
<gene>
    <name evidence="1" type="ORF">L6452_06574</name>
</gene>
<sequence length="401" mass="46189">MMIITRINFLLLFLSQAIASPRFNLSHFIYPKISDDFRPQPSLFLKDVLGAISDTEHWKLEDVRVSKLEIEKIKYGNLQRYEIEFLLPNKKDFMFNLWDEVSLWKRFKDRGVGDFEVLANRLSSKAVLDSVRIEGPFELFVSGDNQMSLVLPWNTSHAGLKRILVGEDITVEVKNAHAVSLFQTSNLGQQAEQNLIAHGEQRNLWFFPCLTCMPLLPVRISGSASVVAFRTRNPGAYITSDLLSQDIIELLPEKCYSRHTHEKQQCPIESLRSRIRLLEKLMKSLLGVKINRNAAGAKLKAKIEASTAFRFQLELERNIRTNDTRWTTMEEWRTRPTVEHVWFEVLARIERKRLKPLVVKKIKPFVGVDSSAWSNLMANMSFTKLSSVLVSPEALTLDVNW</sequence>
<organism evidence="1 2">
    <name type="scientific">Arctium lappa</name>
    <name type="common">Greater burdock</name>
    <name type="synonym">Lappa major</name>
    <dbReference type="NCBI Taxonomy" id="4217"/>
    <lineage>
        <taxon>Eukaryota</taxon>
        <taxon>Viridiplantae</taxon>
        <taxon>Streptophyta</taxon>
        <taxon>Embryophyta</taxon>
        <taxon>Tracheophyta</taxon>
        <taxon>Spermatophyta</taxon>
        <taxon>Magnoliopsida</taxon>
        <taxon>eudicotyledons</taxon>
        <taxon>Gunneridae</taxon>
        <taxon>Pentapetalae</taxon>
        <taxon>asterids</taxon>
        <taxon>campanulids</taxon>
        <taxon>Asterales</taxon>
        <taxon>Asteraceae</taxon>
        <taxon>Carduoideae</taxon>
        <taxon>Cardueae</taxon>
        <taxon>Arctiinae</taxon>
        <taxon>Arctium</taxon>
    </lineage>
</organism>
<accession>A0ACB9EJW7</accession>
<dbReference type="Proteomes" id="UP001055879">
    <property type="component" value="Linkage Group LG02"/>
</dbReference>
<dbReference type="EMBL" id="CM042048">
    <property type="protein sequence ID" value="KAI3759001.1"/>
    <property type="molecule type" value="Genomic_DNA"/>
</dbReference>
<reference evidence="1 2" key="2">
    <citation type="journal article" date="2022" name="Mol. Ecol. Resour.">
        <title>The genomes of chicory, endive, great burdock and yacon provide insights into Asteraceae paleo-polyploidization history and plant inulin production.</title>
        <authorList>
            <person name="Fan W."/>
            <person name="Wang S."/>
            <person name="Wang H."/>
            <person name="Wang A."/>
            <person name="Jiang F."/>
            <person name="Liu H."/>
            <person name="Zhao H."/>
            <person name="Xu D."/>
            <person name="Zhang Y."/>
        </authorList>
    </citation>
    <scope>NUCLEOTIDE SEQUENCE [LARGE SCALE GENOMIC DNA]</scope>
    <source>
        <strain evidence="2">cv. Niubang</strain>
    </source>
</reference>
<comment type="caution">
    <text evidence="1">The sequence shown here is derived from an EMBL/GenBank/DDBJ whole genome shotgun (WGS) entry which is preliminary data.</text>
</comment>
<protein>
    <submittedName>
        <fullName evidence="1">Uncharacterized protein</fullName>
    </submittedName>
</protein>
<evidence type="ECO:0000313" key="2">
    <source>
        <dbReference type="Proteomes" id="UP001055879"/>
    </source>
</evidence>
<keyword evidence="2" id="KW-1185">Reference proteome</keyword>
<evidence type="ECO:0000313" key="1">
    <source>
        <dbReference type="EMBL" id="KAI3759001.1"/>
    </source>
</evidence>